<reference evidence="2" key="1">
    <citation type="journal article" date="2019" name="Int. J. Syst. Evol. Microbiol.">
        <title>The Global Catalogue of Microorganisms (GCM) 10K type strain sequencing project: providing services to taxonomists for standard genome sequencing and annotation.</title>
        <authorList>
            <consortium name="The Broad Institute Genomics Platform"/>
            <consortium name="The Broad Institute Genome Sequencing Center for Infectious Disease"/>
            <person name="Wu L."/>
            <person name="Ma J."/>
        </authorList>
    </citation>
    <scope>NUCLEOTIDE SEQUENCE [LARGE SCALE GENOMIC DNA]</scope>
    <source>
        <strain evidence="2">CGMCC 4.7643</strain>
    </source>
</reference>
<dbReference type="RefSeq" id="WP_345404985.1">
    <property type="nucleotide sequence ID" value="NZ_BAABHG010000017.1"/>
</dbReference>
<organism evidence="1 2">
    <name type="scientific">Amycolatopsis samaneae</name>
    <dbReference type="NCBI Taxonomy" id="664691"/>
    <lineage>
        <taxon>Bacteria</taxon>
        <taxon>Bacillati</taxon>
        <taxon>Actinomycetota</taxon>
        <taxon>Actinomycetes</taxon>
        <taxon>Pseudonocardiales</taxon>
        <taxon>Pseudonocardiaceae</taxon>
        <taxon>Amycolatopsis</taxon>
    </lineage>
</organism>
<sequence length="97" mass="10437">MSRHTGELPASLGQDASTPVTNLEAKIALLNRVVNAVTNDLYDRIDAGELDDNMRREFRGLGLYVLEIGVCLALQGQLGLAELEQVLTTLAGEPGDE</sequence>
<proteinExistence type="predicted"/>
<dbReference type="EMBL" id="JBHUKU010000025">
    <property type="protein sequence ID" value="MFD2464313.1"/>
    <property type="molecule type" value="Genomic_DNA"/>
</dbReference>
<protein>
    <submittedName>
        <fullName evidence="1">Uncharacterized protein</fullName>
    </submittedName>
</protein>
<name>A0ABW5GTN7_9PSEU</name>
<comment type="caution">
    <text evidence="1">The sequence shown here is derived from an EMBL/GenBank/DDBJ whole genome shotgun (WGS) entry which is preliminary data.</text>
</comment>
<accession>A0ABW5GTN7</accession>
<evidence type="ECO:0000313" key="2">
    <source>
        <dbReference type="Proteomes" id="UP001597419"/>
    </source>
</evidence>
<dbReference type="Proteomes" id="UP001597419">
    <property type="component" value="Unassembled WGS sequence"/>
</dbReference>
<gene>
    <name evidence="1" type="ORF">ACFSYJ_37245</name>
</gene>
<keyword evidence="2" id="KW-1185">Reference proteome</keyword>
<evidence type="ECO:0000313" key="1">
    <source>
        <dbReference type="EMBL" id="MFD2464313.1"/>
    </source>
</evidence>